<evidence type="ECO:0000256" key="1">
    <source>
        <dbReference type="SAM" id="MobiDB-lite"/>
    </source>
</evidence>
<evidence type="ECO:0000313" key="2">
    <source>
        <dbReference type="EMBL" id="QJP96695.1"/>
    </source>
</evidence>
<gene>
    <name evidence="2" type="ORF">C6Y56_19765</name>
</gene>
<name>A0A7Z3C6W0_PSEFL</name>
<dbReference type="Proteomes" id="UP000501669">
    <property type="component" value="Chromosome"/>
</dbReference>
<proteinExistence type="predicted"/>
<feature type="region of interest" description="Disordered" evidence="1">
    <location>
        <begin position="55"/>
        <end position="89"/>
    </location>
</feature>
<reference evidence="2 3" key="1">
    <citation type="submission" date="2018-03" db="EMBL/GenBank/DDBJ databases">
        <title>Complete genome sequence of Pseudomonas fluorescens sp. G7.</title>
        <authorList>
            <person name="Gao C.-H."/>
            <person name="Li Z."/>
            <person name="Cai P."/>
        </authorList>
    </citation>
    <scope>NUCLEOTIDE SEQUENCE [LARGE SCALE GENOMIC DNA]</scope>
    <source>
        <strain evidence="2 3">G7</strain>
    </source>
</reference>
<accession>A0A7Z3C6W0</accession>
<organism evidence="2 3">
    <name type="scientific">Pseudomonas fluorescens</name>
    <dbReference type="NCBI Taxonomy" id="294"/>
    <lineage>
        <taxon>Bacteria</taxon>
        <taxon>Pseudomonadati</taxon>
        <taxon>Pseudomonadota</taxon>
        <taxon>Gammaproteobacteria</taxon>
        <taxon>Pseudomonadales</taxon>
        <taxon>Pseudomonadaceae</taxon>
        <taxon>Pseudomonas</taxon>
    </lineage>
</organism>
<protein>
    <submittedName>
        <fullName evidence="2">Uncharacterized protein</fullName>
    </submittedName>
</protein>
<evidence type="ECO:0000313" key="3">
    <source>
        <dbReference type="Proteomes" id="UP000501669"/>
    </source>
</evidence>
<dbReference type="AlphaFoldDB" id="A0A7Z3C6W0"/>
<sequence length="89" mass="9869">MCRRPDRVPDEQCSAIDSEATECAGFYRPFVKPTLAREGVDLDIKVFTDFIREGQEPVHRVSGRPSRPHQRPGTSRKCAPGPCSPSTSP</sequence>
<dbReference type="EMBL" id="CP027561">
    <property type="protein sequence ID" value="QJP96695.1"/>
    <property type="molecule type" value="Genomic_DNA"/>
</dbReference>